<dbReference type="Pfam" id="PF07973">
    <property type="entry name" value="tRNA_SAD"/>
    <property type="match status" value="1"/>
</dbReference>
<keyword evidence="12" id="KW-0694">RNA-binding</keyword>
<keyword evidence="10" id="KW-0862">Zinc</keyword>
<evidence type="ECO:0000256" key="8">
    <source>
        <dbReference type="ARBA" id="ARBA00022723"/>
    </source>
</evidence>
<name>A0A0A2TZ81_9BACI</name>
<evidence type="ECO:0000259" key="17">
    <source>
        <dbReference type="PROSITE" id="PS50860"/>
    </source>
</evidence>
<evidence type="ECO:0000256" key="12">
    <source>
        <dbReference type="ARBA" id="ARBA00022884"/>
    </source>
</evidence>
<evidence type="ECO:0000256" key="3">
    <source>
        <dbReference type="ARBA" id="ARBA00008226"/>
    </source>
</evidence>
<dbReference type="SUPFAM" id="SSF50447">
    <property type="entry name" value="Translation proteins"/>
    <property type="match status" value="1"/>
</dbReference>
<dbReference type="Pfam" id="PF02272">
    <property type="entry name" value="DHHA1"/>
    <property type="match status" value="1"/>
</dbReference>
<evidence type="ECO:0000313" key="19">
    <source>
        <dbReference type="Proteomes" id="UP000030147"/>
    </source>
</evidence>
<keyword evidence="11" id="KW-0067">ATP-binding</keyword>
<dbReference type="SUPFAM" id="SSF55186">
    <property type="entry name" value="ThrRS/AlaRS common domain"/>
    <property type="match status" value="1"/>
</dbReference>
<evidence type="ECO:0000256" key="4">
    <source>
        <dbReference type="ARBA" id="ARBA00013168"/>
    </source>
</evidence>
<dbReference type="Gene3D" id="2.40.30.130">
    <property type="match status" value="1"/>
</dbReference>
<dbReference type="EC" id="6.1.1.7" evidence="4"/>
<dbReference type="InterPro" id="IPR003156">
    <property type="entry name" value="DHHA1_dom"/>
</dbReference>
<protein>
    <recommendedName>
        <fullName evidence="5">Alanine--tRNA ligase</fullName>
        <ecNumber evidence="4">6.1.1.7</ecNumber>
    </recommendedName>
    <alternativeName>
        <fullName evidence="15">Alanyl-tRNA synthetase</fullName>
    </alternativeName>
</protein>
<dbReference type="OrthoDB" id="9812949at2"/>
<evidence type="ECO:0000256" key="9">
    <source>
        <dbReference type="ARBA" id="ARBA00022741"/>
    </source>
</evidence>
<comment type="subcellular location">
    <subcellularLocation>
        <location evidence="2">Cytoplasm</location>
    </subcellularLocation>
</comment>
<proteinExistence type="inferred from homology"/>
<dbReference type="GO" id="GO:0005737">
    <property type="term" value="C:cytoplasm"/>
    <property type="evidence" value="ECO:0007669"/>
    <property type="project" value="UniProtKB-SubCell"/>
</dbReference>
<evidence type="ECO:0000256" key="13">
    <source>
        <dbReference type="ARBA" id="ARBA00022917"/>
    </source>
</evidence>
<keyword evidence="6" id="KW-0820">tRNA-binding</keyword>
<evidence type="ECO:0000256" key="1">
    <source>
        <dbReference type="ARBA" id="ARBA00001947"/>
    </source>
</evidence>
<keyword evidence="13" id="KW-0648">Protein biosynthesis</keyword>
<evidence type="ECO:0000256" key="6">
    <source>
        <dbReference type="ARBA" id="ARBA00022555"/>
    </source>
</evidence>
<evidence type="ECO:0000256" key="15">
    <source>
        <dbReference type="ARBA" id="ARBA00032577"/>
    </source>
</evidence>
<feature type="coiled-coil region" evidence="16">
    <location>
        <begin position="258"/>
        <end position="285"/>
    </location>
</feature>
<dbReference type="InterPro" id="IPR051335">
    <property type="entry name" value="Alanyl-tRNA_Editing_Enzymes"/>
</dbReference>
<dbReference type="InterPro" id="IPR018163">
    <property type="entry name" value="Thr/Ala-tRNA-synth_IIc_edit"/>
</dbReference>
<accession>A0A0A2TZ81</accession>
<dbReference type="GO" id="GO:0004813">
    <property type="term" value="F:alanine-tRNA ligase activity"/>
    <property type="evidence" value="ECO:0007669"/>
    <property type="project" value="UniProtKB-EC"/>
</dbReference>
<reference evidence="18 19" key="1">
    <citation type="journal article" date="2015" name="Stand. Genomic Sci.">
        <title>High quality draft genome sequence of the moderately halophilic bacterium Pontibacillus yanchengensis Y32(T) and comparison among Pontibacillus genomes.</title>
        <authorList>
            <person name="Huang J."/>
            <person name="Qiao Z.X."/>
            <person name="Tang J.W."/>
            <person name="Wang G."/>
        </authorList>
    </citation>
    <scope>NUCLEOTIDE SEQUENCE [LARGE SCALE GENOMIC DNA]</scope>
    <source>
        <strain evidence="18 19">Y32</strain>
    </source>
</reference>
<dbReference type="SMART" id="SM00863">
    <property type="entry name" value="tRNA_SAD"/>
    <property type="match status" value="1"/>
</dbReference>
<dbReference type="Proteomes" id="UP000030147">
    <property type="component" value="Unassembled WGS sequence"/>
</dbReference>
<evidence type="ECO:0000256" key="11">
    <source>
        <dbReference type="ARBA" id="ARBA00022840"/>
    </source>
</evidence>
<dbReference type="InterPro" id="IPR012947">
    <property type="entry name" value="tRNA_SAD"/>
</dbReference>
<dbReference type="GO" id="GO:0002161">
    <property type="term" value="F:aminoacyl-tRNA deacylase activity"/>
    <property type="evidence" value="ECO:0007669"/>
    <property type="project" value="UniProtKB-ARBA"/>
</dbReference>
<dbReference type="EMBL" id="AVBF01000001">
    <property type="protein sequence ID" value="KGP74580.1"/>
    <property type="molecule type" value="Genomic_DNA"/>
</dbReference>
<comment type="cofactor">
    <cofactor evidence="1">
        <name>Zn(2+)</name>
        <dbReference type="ChEBI" id="CHEBI:29105"/>
    </cofactor>
</comment>
<dbReference type="PANTHER" id="PTHR43462:SF1">
    <property type="entry name" value="ALANYL-TRNA EDITING PROTEIN AARSD1"/>
    <property type="match status" value="1"/>
</dbReference>
<dbReference type="GO" id="GO:0046872">
    <property type="term" value="F:metal ion binding"/>
    <property type="evidence" value="ECO:0007669"/>
    <property type="project" value="UniProtKB-KW"/>
</dbReference>
<feature type="domain" description="Alanyl-transfer RNA synthetases family profile" evidence="17">
    <location>
        <begin position="1"/>
        <end position="220"/>
    </location>
</feature>
<dbReference type="GO" id="GO:0006419">
    <property type="term" value="P:alanyl-tRNA aminoacylation"/>
    <property type="evidence" value="ECO:0007669"/>
    <property type="project" value="InterPro"/>
</dbReference>
<evidence type="ECO:0000256" key="10">
    <source>
        <dbReference type="ARBA" id="ARBA00022833"/>
    </source>
</evidence>
<dbReference type="GO" id="GO:0000049">
    <property type="term" value="F:tRNA binding"/>
    <property type="evidence" value="ECO:0007669"/>
    <property type="project" value="UniProtKB-KW"/>
</dbReference>
<dbReference type="AlphaFoldDB" id="A0A0A2TZ81"/>
<evidence type="ECO:0000256" key="5">
    <source>
        <dbReference type="ARBA" id="ARBA00017959"/>
    </source>
</evidence>
<keyword evidence="8" id="KW-0479">Metal-binding</keyword>
<keyword evidence="7" id="KW-0436">Ligase</keyword>
<dbReference type="PROSITE" id="PS50860">
    <property type="entry name" value="AA_TRNA_LIGASE_II_ALA"/>
    <property type="match status" value="1"/>
</dbReference>
<evidence type="ECO:0000313" key="18">
    <source>
        <dbReference type="EMBL" id="KGP74580.1"/>
    </source>
</evidence>
<keyword evidence="16" id="KW-0175">Coiled coil</keyword>
<keyword evidence="14 18" id="KW-0030">Aminoacyl-tRNA synthetase</keyword>
<gene>
    <name evidence="18" type="ORF">N782_00435</name>
</gene>
<dbReference type="PANTHER" id="PTHR43462">
    <property type="entry name" value="ALANYL-TRNA EDITING PROTEIN"/>
    <property type="match status" value="1"/>
</dbReference>
<keyword evidence="9" id="KW-0547">Nucleotide-binding</keyword>
<evidence type="ECO:0000256" key="14">
    <source>
        <dbReference type="ARBA" id="ARBA00023146"/>
    </source>
</evidence>
<organism evidence="18 19">
    <name type="scientific">Pontibacillus yanchengensis Y32</name>
    <dbReference type="NCBI Taxonomy" id="1385514"/>
    <lineage>
        <taxon>Bacteria</taxon>
        <taxon>Bacillati</taxon>
        <taxon>Bacillota</taxon>
        <taxon>Bacilli</taxon>
        <taxon>Bacillales</taxon>
        <taxon>Bacillaceae</taxon>
        <taxon>Pontibacillus</taxon>
    </lineage>
</organism>
<evidence type="ECO:0000256" key="7">
    <source>
        <dbReference type="ARBA" id="ARBA00022598"/>
    </source>
</evidence>
<dbReference type="Gene3D" id="3.10.310.40">
    <property type="match status" value="1"/>
</dbReference>
<dbReference type="InterPro" id="IPR009000">
    <property type="entry name" value="Transl_B-barrel_sf"/>
</dbReference>
<dbReference type="Gene3D" id="3.30.980.10">
    <property type="entry name" value="Threonyl-trna Synthetase, Chain A, domain 2"/>
    <property type="match status" value="1"/>
</dbReference>
<keyword evidence="19" id="KW-1185">Reference proteome</keyword>
<evidence type="ECO:0000256" key="2">
    <source>
        <dbReference type="ARBA" id="ARBA00004496"/>
    </source>
</evidence>
<dbReference type="eggNOG" id="COG0013">
    <property type="taxonomic scope" value="Bacteria"/>
</dbReference>
<sequence>MTTKLFYQNPYQTEFETQVARTGEQERRPYIVLEETAFYPTGGGQPHDTGSLNGVEVVDVEEVDGEVRHYLTQPLEETSVHGVVDWNRRFDHMQQHNGQHILSAVMQDEYGMQTVSFHLGKDTVSIDLDAKNLSEAIMKEAEQKVNRIIQENRPIQTKWLSSEEANQYPLRKALSVEEAVRLVIIPEVDYNGCGGTHPHATGEVMALKLLGWTRQKKQVRLEFACGYRVLEQLGNKHKVLSGIKNTIKRPEAELAQEVDNLVQETKQKDKQITELQEQLLEYEARDLMAYTQVDSGIRVVQHVLIKRPIKSLQTLAKNMTNHYPDALVILVSDQEAQLQFVLARGEDLTGDMNKIAKEVMPLIEGKGGGKPNFVQGGGSKSLEGSEFAEKLRETALMFMNWY</sequence>
<dbReference type="FunFam" id="3.10.310.40:FF:000001">
    <property type="entry name" value="Alanine--tRNA ligase"/>
    <property type="match status" value="1"/>
</dbReference>
<comment type="caution">
    <text evidence="18">The sequence shown here is derived from an EMBL/GenBank/DDBJ whole genome shotgun (WGS) entry which is preliminary data.</text>
</comment>
<dbReference type="GO" id="GO:0005524">
    <property type="term" value="F:ATP binding"/>
    <property type="evidence" value="ECO:0007669"/>
    <property type="project" value="UniProtKB-KW"/>
</dbReference>
<dbReference type="RefSeq" id="WP_036815113.1">
    <property type="nucleotide sequence ID" value="NZ_AVBF01000001.1"/>
</dbReference>
<evidence type="ECO:0000256" key="16">
    <source>
        <dbReference type="SAM" id="Coils"/>
    </source>
</evidence>
<dbReference type="STRING" id="1385514.N782_00435"/>
<dbReference type="InterPro" id="IPR018165">
    <property type="entry name" value="Ala-tRNA-synth_IIc_core"/>
</dbReference>
<comment type="similarity">
    <text evidence="3">Belongs to the class-II aminoacyl-tRNA synthetase family.</text>
</comment>